<evidence type="ECO:0000313" key="1">
    <source>
        <dbReference type="EMBL" id="EOY03770.1"/>
    </source>
</evidence>
<dbReference type="Gene3D" id="3.30.420.10">
    <property type="entry name" value="Ribonuclease H-like superfamily/Ribonuclease H"/>
    <property type="match status" value="1"/>
</dbReference>
<dbReference type="EMBL" id="CM001882">
    <property type="protein sequence ID" value="EOY03770.1"/>
    <property type="molecule type" value="Genomic_DNA"/>
</dbReference>
<dbReference type="GO" id="GO:0003676">
    <property type="term" value="F:nucleic acid binding"/>
    <property type="evidence" value="ECO:0007669"/>
    <property type="project" value="InterPro"/>
</dbReference>
<reference evidence="1 2" key="1">
    <citation type="journal article" date="2013" name="Genome Biol.">
        <title>The genome sequence of the most widely cultivated cacao type and its use to identify candidate genes regulating pod color.</title>
        <authorList>
            <person name="Motamayor J.C."/>
            <person name="Mockaitis K."/>
            <person name="Schmutz J."/>
            <person name="Haiminen N."/>
            <person name="Iii D.L."/>
            <person name="Cornejo O."/>
            <person name="Findley S.D."/>
            <person name="Zheng P."/>
            <person name="Utro F."/>
            <person name="Royaert S."/>
            <person name="Saski C."/>
            <person name="Jenkins J."/>
            <person name="Podicheti R."/>
            <person name="Zhao M."/>
            <person name="Scheffler B.E."/>
            <person name="Stack J.C."/>
            <person name="Feltus F.A."/>
            <person name="Mustiga G.M."/>
            <person name="Amores F."/>
            <person name="Phillips W."/>
            <person name="Marelli J.P."/>
            <person name="May G.D."/>
            <person name="Shapiro H."/>
            <person name="Ma J."/>
            <person name="Bustamante C.D."/>
            <person name="Schnell R.J."/>
            <person name="Main D."/>
            <person name="Gilbert D."/>
            <person name="Parida L."/>
            <person name="Kuhn D.N."/>
        </authorList>
    </citation>
    <scope>NUCLEOTIDE SEQUENCE [LARGE SCALE GENOMIC DNA]</scope>
    <source>
        <strain evidence="2">cv. Matina 1-6</strain>
    </source>
</reference>
<dbReference type="HOGENOM" id="CLU_162317_0_0_1"/>
<dbReference type="InterPro" id="IPR012337">
    <property type="entry name" value="RNaseH-like_sf"/>
</dbReference>
<accession>A0A061EFJ1</accession>
<dbReference type="AlphaFoldDB" id="A0A061EFJ1"/>
<protein>
    <recommendedName>
        <fullName evidence="3">RNase H type-1 domain-containing protein</fullName>
    </recommendedName>
</protein>
<sequence>MKFNVDGAARGCLRLAGIGGILRDCCGEVKIIFSKALRKTDSNLAKMMVVKEAFLIFFVSRWNKNHKLLIGSDSSNAVKWTKHPNSAPWRMRQLILLMTLWWSLDLFDFNRELENTHNGGLIHLAT</sequence>
<dbReference type="Proteomes" id="UP000026915">
    <property type="component" value="Chromosome 4"/>
</dbReference>
<evidence type="ECO:0000313" key="2">
    <source>
        <dbReference type="Proteomes" id="UP000026915"/>
    </source>
</evidence>
<name>A0A061EFJ1_THECC</name>
<dbReference type="InterPro" id="IPR044730">
    <property type="entry name" value="RNase_H-like_dom_plant"/>
</dbReference>
<gene>
    <name evidence="1" type="ORF">TCM_018948</name>
</gene>
<dbReference type="SUPFAM" id="SSF53098">
    <property type="entry name" value="Ribonuclease H-like"/>
    <property type="match status" value="1"/>
</dbReference>
<evidence type="ECO:0008006" key="3">
    <source>
        <dbReference type="Google" id="ProtNLM"/>
    </source>
</evidence>
<proteinExistence type="predicted"/>
<dbReference type="Gramene" id="EOY03770">
    <property type="protein sequence ID" value="EOY03770"/>
    <property type="gene ID" value="TCM_018948"/>
</dbReference>
<dbReference type="InterPro" id="IPR036397">
    <property type="entry name" value="RNaseH_sf"/>
</dbReference>
<keyword evidence="2" id="KW-1185">Reference proteome</keyword>
<dbReference type="PANTHER" id="PTHR33033">
    <property type="entry name" value="POLYNUCLEOTIDYL TRANSFERASE, RIBONUCLEASE H-LIKE SUPERFAMILY PROTEIN-RELATED"/>
    <property type="match status" value="1"/>
</dbReference>
<organism evidence="1 2">
    <name type="scientific">Theobroma cacao</name>
    <name type="common">Cacao</name>
    <name type="synonym">Cocoa</name>
    <dbReference type="NCBI Taxonomy" id="3641"/>
    <lineage>
        <taxon>Eukaryota</taxon>
        <taxon>Viridiplantae</taxon>
        <taxon>Streptophyta</taxon>
        <taxon>Embryophyta</taxon>
        <taxon>Tracheophyta</taxon>
        <taxon>Spermatophyta</taxon>
        <taxon>Magnoliopsida</taxon>
        <taxon>eudicotyledons</taxon>
        <taxon>Gunneridae</taxon>
        <taxon>Pentapetalae</taxon>
        <taxon>rosids</taxon>
        <taxon>malvids</taxon>
        <taxon>Malvales</taxon>
        <taxon>Malvaceae</taxon>
        <taxon>Byttnerioideae</taxon>
        <taxon>Theobroma</taxon>
    </lineage>
</organism>
<dbReference type="CDD" id="cd06222">
    <property type="entry name" value="RNase_H_like"/>
    <property type="match status" value="1"/>
</dbReference>
<dbReference type="InParanoid" id="A0A061EFJ1"/>
<dbReference type="PANTHER" id="PTHR33033:SF121">
    <property type="entry name" value="POLYNUCLEOTIDYL TRANSFERASE, RIBONUCLEASE H-LIKE SUPERFAMILY PROTEIN"/>
    <property type="match status" value="1"/>
</dbReference>